<sequence>MSADKPQSLKIDMIEKMAALITAAFGLVAALAWNDLIKTIFTELFGTAAAIGAMVIYAIIVTIIAVILTITVARAASRAKSIIHKQHFKCELCPFETKIESTFIEHQIKDHAASPDKFLMK</sequence>
<dbReference type="Proteomes" id="UP000559653">
    <property type="component" value="Unassembled WGS sequence"/>
</dbReference>
<organism evidence="1 2">
    <name type="scientific">Candidatus Nitrosomaritimum aestuariumsis</name>
    <dbReference type="NCBI Taxonomy" id="3342354"/>
    <lineage>
        <taxon>Archaea</taxon>
        <taxon>Nitrososphaerota</taxon>
        <taxon>Nitrososphaeria</taxon>
        <taxon>Nitrosopumilales</taxon>
        <taxon>Nitrosopumilaceae</taxon>
        <taxon>Candidatus Nitrosomaritimum</taxon>
    </lineage>
</organism>
<protein>
    <submittedName>
        <fullName evidence="1">Uncharacterized protein</fullName>
    </submittedName>
</protein>
<proteinExistence type="predicted"/>
<accession>A0AC60W0E4</accession>
<reference evidence="1 2" key="1">
    <citation type="journal article" date="2020" name="Appl. Environ. Microbiol.">
        <title>Genomic Characteristics of a Novel Species of Ammonia-Oxidizing Archaea from the Jiulong River Estuary.</title>
        <authorList>
            <person name="Zou D."/>
            <person name="Wan R."/>
            <person name="Han L."/>
            <person name="Xu M.N."/>
            <person name="Liu Y."/>
            <person name="Liu H."/>
            <person name="Kao S.J."/>
            <person name="Li M."/>
        </authorList>
    </citation>
    <scope>NUCLEOTIDE SEQUENCE [LARGE SCALE GENOMIC DNA]</scope>
    <source>
        <strain evidence="1">W1bin1</strain>
    </source>
</reference>
<evidence type="ECO:0000313" key="1">
    <source>
        <dbReference type="EMBL" id="MBA4453223.1"/>
    </source>
</evidence>
<name>A0AC60W0E4_9ARCH</name>
<comment type="caution">
    <text evidence="1">The sequence shown here is derived from an EMBL/GenBank/DDBJ whole genome shotgun (WGS) entry which is preliminary data.</text>
</comment>
<evidence type="ECO:0000313" key="2">
    <source>
        <dbReference type="Proteomes" id="UP000559653"/>
    </source>
</evidence>
<gene>
    <name evidence="1" type="ORF">H2B03_08705</name>
</gene>
<dbReference type="EMBL" id="JACEMZ010000093">
    <property type="protein sequence ID" value="MBA4453223.1"/>
    <property type="molecule type" value="Genomic_DNA"/>
</dbReference>